<evidence type="ECO:0000256" key="4">
    <source>
        <dbReference type="ARBA" id="ARBA00022989"/>
    </source>
</evidence>
<evidence type="ECO:0000256" key="5">
    <source>
        <dbReference type="ARBA" id="ARBA00023136"/>
    </source>
</evidence>
<accession>A0A1W1DVW7</accession>
<evidence type="ECO:0000256" key="3">
    <source>
        <dbReference type="ARBA" id="ARBA00022692"/>
    </source>
</evidence>
<dbReference type="AlphaFoldDB" id="A0A1W1DVW7"/>
<keyword evidence="4 6" id="KW-1133">Transmembrane helix</keyword>
<evidence type="ECO:0000256" key="2">
    <source>
        <dbReference type="ARBA" id="ARBA00022475"/>
    </source>
</evidence>
<dbReference type="PANTHER" id="PTHR33529:SF2">
    <property type="entry name" value="LIPOPOLYSACCHARIDE EXPORT SYSTEM PERMEASE PROTEIN LPTG"/>
    <property type="match status" value="1"/>
</dbReference>
<feature type="transmembrane region" description="Helical" evidence="6">
    <location>
        <begin position="136"/>
        <end position="158"/>
    </location>
</feature>
<keyword evidence="2" id="KW-1003">Cell membrane</keyword>
<keyword evidence="5 6" id="KW-0472">Membrane</keyword>
<gene>
    <name evidence="7" type="ORF">MNB_SUP05-9-156</name>
</gene>
<dbReference type="Pfam" id="PF03739">
    <property type="entry name" value="LptF_LptG"/>
    <property type="match status" value="1"/>
</dbReference>
<dbReference type="GO" id="GO:0015920">
    <property type="term" value="P:lipopolysaccharide transport"/>
    <property type="evidence" value="ECO:0007669"/>
    <property type="project" value="TreeGrafter"/>
</dbReference>
<dbReference type="GO" id="GO:0043190">
    <property type="term" value="C:ATP-binding cassette (ABC) transporter complex"/>
    <property type="evidence" value="ECO:0007669"/>
    <property type="project" value="TreeGrafter"/>
</dbReference>
<feature type="transmembrane region" description="Helical" evidence="6">
    <location>
        <begin position="106"/>
        <end position="124"/>
    </location>
</feature>
<dbReference type="InterPro" id="IPR005495">
    <property type="entry name" value="LptG/LptF_permease"/>
</dbReference>
<organism evidence="7">
    <name type="scientific">hydrothermal vent metagenome</name>
    <dbReference type="NCBI Taxonomy" id="652676"/>
    <lineage>
        <taxon>unclassified sequences</taxon>
        <taxon>metagenomes</taxon>
        <taxon>ecological metagenomes</taxon>
    </lineage>
</organism>
<evidence type="ECO:0000313" key="7">
    <source>
        <dbReference type="EMBL" id="SFV85870.1"/>
    </source>
</evidence>
<dbReference type="PANTHER" id="PTHR33529">
    <property type="entry name" value="SLR0882 PROTEIN-RELATED"/>
    <property type="match status" value="1"/>
</dbReference>
<proteinExistence type="predicted"/>
<sequence length="189" mass="21311">MTLIKLNNSSELDSVVYSDSANFDGKTVELQQSSVYQIDSSKSIAIIDKQLLQKYMTEVSFDQELIQSLKKEPKALSTWQLFRQVRFLSNNDLSAGTYEVELYSRLMKPFTLIAMIILSVPFVFGSLRDSTLGRKIFMGVVISLFFELSSRIGGMLSLRFDLNHLLSASLPTAAVFIVALLMLYRVSAR</sequence>
<keyword evidence="3 6" id="KW-0812">Transmembrane</keyword>
<name>A0A1W1DVW7_9ZZZZ</name>
<reference evidence="7" key="1">
    <citation type="submission" date="2016-10" db="EMBL/GenBank/DDBJ databases">
        <authorList>
            <person name="de Groot N.N."/>
        </authorList>
    </citation>
    <scope>NUCLEOTIDE SEQUENCE</scope>
</reference>
<dbReference type="EMBL" id="FPHX01000222">
    <property type="protein sequence ID" value="SFV85870.1"/>
    <property type="molecule type" value="Genomic_DNA"/>
</dbReference>
<protein>
    <submittedName>
        <fullName evidence="7">FIG000906: Predicted Permease</fullName>
    </submittedName>
</protein>
<evidence type="ECO:0000256" key="6">
    <source>
        <dbReference type="SAM" id="Phobius"/>
    </source>
</evidence>
<comment type="subcellular location">
    <subcellularLocation>
        <location evidence="1">Cell membrane</location>
        <topology evidence="1">Multi-pass membrane protein</topology>
    </subcellularLocation>
</comment>
<feature type="transmembrane region" description="Helical" evidence="6">
    <location>
        <begin position="164"/>
        <end position="184"/>
    </location>
</feature>
<evidence type="ECO:0000256" key="1">
    <source>
        <dbReference type="ARBA" id="ARBA00004651"/>
    </source>
</evidence>